<keyword evidence="2" id="KW-0812">Transmembrane</keyword>
<comment type="caution">
    <text evidence="3">The sequence shown here is derived from an EMBL/GenBank/DDBJ whole genome shotgun (WGS) entry which is preliminary data.</text>
</comment>
<dbReference type="EMBL" id="CAJVQB010013014">
    <property type="protein sequence ID" value="CAG8759377.1"/>
    <property type="molecule type" value="Genomic_DNA"/>
</dbReference>
<feature type="region of interest" description="Disordered" evidence="1">
    <location>
        <begin position="1"/>
        <end position="21"/>
    </location>
</feature>
<protein>
    <submittedName>
        <fullName evidence="3">22031_t:CDS:1</fullName>
    </submittedName>
</protein>
<accession>A0ABN7VD41</accession>
<evidence type="ECO:0000313" key="4">
    <source>
        <dbReference type="Proteomes" id="UP000789901"/>
    </source>
</evidence>
<gene>
    <name evidence="3" type="ORF">GMARGA_LOCUS17294</name>
</gene>
<name>A0ABN7VD41_GIGMA</name>
<evidence type="ECO:0000256" key="1">
    <source>
        <dbReference type="SAM" id="MobiDB-lite"/>
    </source>
</evidence>
<feature type="transmembrane region" description="Helical" evidence="2">
    <location>
        <begin position="36"/>
        <end position="56"/>
    </location>
</feature>
<evidence type="ECO:0000256" key="2">
    <source>
        <dbReference type="SAM" id="Phobius"/>
    </source>
</evidence>
<keyword evidence="2" id="KW-1133">Transmembrane helix</keyword>
<organism evidence="3 4">
    <name type="scientific">Gigaspora margarita</name>
    <dbReference type="NCBI Taxonomy" id="4874"/>
    <lineage>
        <taxon>Eukaryota</taxon>
        <taxon>Fungi</taxon>
        <taxon>Fungi incertae sedis</taxon>
        <taxon>Mucoromycota</taxon>
        <taxon>Glomeromycotina</taxon>
        <taxon>Glomeromycetes</taxon>
        <taxon>Diversisporales</taxon>
        <taxon>Gigasporaceae</taxon>
        <taxon>Gigaspora</taxon>
    </lineage>
</organism>
<evidence type="ECO:0000313" key="3">
    <source>
        <dbReference type="EMBL" id="CAG8759377.1"/>
    </source>
</evidence>
<keyword evidence="4" id="KW-1185">Reference proteome</keyword>
<reference evidence="3 4" key="1">
    <citation type="submission" date="2021-06" db="EMBL/GenBank/DDBJ databases">
        <authorList>
            <person name="Kallberg Y."/>
            <person name="Tangrot J."/>
            <person name="Rosling A."/>
        </authorList>
    </citation>
    <scope>NUCLEOTIDE SEQUENCE [LARGE SCALE GENOMIC DNA]</scope>
    <source>
        <strain evidence="3 4">120-4 pot B 10/14</strain>
    </source>
</reference>
<keyword evidence="2" id="KW-0472">Membrane</keyword>
<dbReference type="Proteomes" id="UP000789901">
    <property type="component" value="Unassembled WGS sequence"/>
</dbReference>
<proteinExistence type="predicted"/>
<sequence length="467" mass="54528">MPKNIENCAESPLDREVSPTASKNDRIPKKLLDKFTYLRLFGILGICLVTLLIIIIKMQFGQNISQNIKAHIFQSIVDLADSGSEKLSLLKIPEISEISSCCIIIQDLGVIMEKSDIMVKNGKKISEVLFGLDKEIRKAGDEFEEFWHQAKSFYFSLANEMKTIMEEIKKSPWLEYGFFKYFIKSNNHMSNSEADFISKRLEVLEKQIPGFMEQLKQVLAAIDSVHNSADNAQGYLIDGEREAEHALKKHWLGNIADYTMRKRAEDELLQVRIIIKILKEIAPSLINFETFLKEYHRRIKDVAKKVKNVPIKPTAKDMKYLKKAIADLEEQHTQFSSEKNQFIFIDAYNTRYFEENQTLEEQCIKFSSEEYKPVNTYENIDDIKDNKNVTNDQHTKFSSEEYKPVDTYEDIDDIKDNEDVMNNQHTKFHSEEYKPVDTYEDIEDIKDNEDMTNDQNYNYSMFYACLK</sequence>
<feature type="compositionally biased region" description="Basic and acidic residues" evidence="1">
    <location>
        <begin position="12"/>
        <end position="21"/>
    </location>
</feature>